<dbReference type="EMBL" id="GBRH01234141">
    <property type="protein sequence ID" value="JAD63754.1"/>
    <property type="molecule type" value="Transcribed_RNA"/>
</dbReference>
<feature type="compositionally biased region" description="Gly residues" evidence="1">
    <location>
        <begin position="14"/>
        <end position="32"/>
    </location>
</feature>
<proteinExistence type="predicted"/>
<dbReference type="AlphaFoldDB" id="A0A0A9BIF1"/>
<evidence type="ECO:0000313" key="2">
    <source>
        <dbReference type="EMBL" id="JAD63754.1"/>
    </source>
</evidence>
<evidence type="ECO:0000256" key="1">
    <source>
        <dbReference type="SAM" id="MobiDB-lite"/>
    </source>
</evidence>
<feature type="region of interest" description="Disordered" evidence="1">
    <location>
        <begin position="1"/>
        <end position="32"/>
    </location>
</feature>
<reference evidence="2" key="1">
    <citation type="submission" date="2014-09" db="EMBL/GenBank/DDBJ databases">
        <authorList>
            <person name="Magalhaes I.L.F."/>
            <person name="Oliveira U."/>
            <person name="Santos F.R."/>
            <person name="Vidigal T.H.D.A."/>
            <person name="Brescovit A.D."/>
            <person name="Santos A.J."/>
        </authorList>
    </citation>
    <scope>NUCLEOTIDE SEQUENCE</scope>
    <source>
        <tissue evidence="2">Shoot tissue taken approximately 20 cm above the soil surface</tissue>
    </source>
</reference>
<accession>A0A0A9BIF1</accession>
<organism evidence="2">
    <name type="scientific">Arundo donax</name>
    <name type="common">Giant reed</name>
    <name type="synonym">Donax arundinaceus</name>
    <dbReference type="NCBI Taxonomy" id="35708"/>
    <lineage>
        <taxon>Eukaryota</taxon>
        <taxon>Viridiplantae</taxon>
        <taxon>Streptophyta</taxon>
        <taxon>Embryophyta</taxon>
        <taxon>Tracheophyta</taxon>
        <taxon>Spermatophyta</taxon>
        <taxon>Magnoliopsida</taxon>
        <taxon>Liliopsida</taxon>
        <taxon>Poales</taxon>
        <taxon>Poaceae</taxon>
        <taxon>PACMAD clade</taxon>
        <taxon>Arundinoideae</taxon>
        <taxon>Arundineae</taxon>
        <taxon>Arundo</taxon>
    </lineage>
</organism>
<sequence length="32" mass="3172">MAERDGVDSVGQWKGLGGSGGVGGGRQGQVNR</sequence>
<name>A0A0A9BIF1_ARUDO</name>
<reference evidence="2" key="2">
    <citation type="journal article" date="2015" name="Data Brief">
        <title>Shoot transcriptome of the giant reed, Arundo donax.</title>
        <authorList>
            <person name="Barrero R.A."/>
            <person name="Guerrero F.D."/>
            <person name="Moolhuijzen P."/>
            <person name="Goolsby J.A."/>
            <person name="Tidwell J."/>
            <person name="Bellgard S.E."/>
            <person name="Bellgard M.I."/>
        </authorList>
    </citation>
    <scope>NUCLEOTIDE SEQUENCE</scope>
    <source>
        <tissue evidence="2">Shoot tissue taken approximately 20 cm above the soil surface</tissue>
    </source>
</reference>
<protein>
    <submittedName>
        <fullName evidence="2">Uncharacterized protein</fullName>
    </submittedName>
</protein>